<organism evidence="1 2">
    <name type="scientific">Paludibaculum fermentans</name>
    <dbReference type="NCBI Taxonomy" id="1473598"/>
    <lineage>
        <taxon>Bacteria</taxon>
        <taxon>Pseudomonadati</taxon>
        <taxon>Acidobacteriota</taxon>
        <taxon>Terriglobia</taxon>
        <taxon>Bryobacterales</taxon>
        <taxon>Bryobacteraceae</taxon>
        <taxon>Paludibaculum</taxon>
    </lineage>
</organism>
<dbReference type="EMBL" id="CP063849">
    <property type="protein sequence ID" value="QOY89973.1"/>
    <property type="molecule type" value="Genomic_DNA"/>
</dbReference>
<dbReference type="NCBIfam" id="TIGR03437">
    <property type="entry name" value="Soli_cterm"/>
    <property type="match status" value="1"/>
</dbReference>
<dbReference type="PANTHER" id="PTHR47197:SF3">
    <property type="entry name" value="DIHYDRO-HEME D1 DEHYDROGENASE"/>
    <property type="match status" value="1"/>
</dbReference>
<evidence type="ECO:0000313" key="1">
    <source>
        <dbReference type="EMBL" id="QOY89973.1"/>
    </source>
</evidence>
<keyword evidence="2" id="KW-1185">Reference proteome</keyword>
<dbReference type="KEGG" id="pfer:IRI77_08460"/>
<dbReference type="InterPro" id="IPR011044">
    <property type="entry name" value="Quino_amine_DH_bsu"/>
</dbReference>
<reference evidence="1 2" key="1">
    <citation type="submission" date="2020-10" db="EMBL/GenBank/DDBJ databases">
        <title>Complete genome sequence of Paludibaculum fermentans P105T, a facultatively anaerobic acidobacterium capable of dissimilatory Fe(III) reduction.</title>
        <authorList>
            <person name="Dedysh S.N."/>
            <person name="Beletsky A.V."/>
            <person name="Kulichevskaya I.S."/>
            <person name="Mardanov A.V."/>
            <person name="Ravin N.V."/>
        </authorList>
    </citation>
    <scope>NUCLEOTIDE SEQUENCE [LARGE SCALE GENOMIC DNA]</scope>
    <source>
        <strain evidence="1 2">P105</strain>
    </source>
</reference>
<dbReference type="InterPro" id="IPR014756">
    <property type="entry name" value="Ig_E-set"/>
</dbReference>
<evidence type="ECO:0000313" key="2">
    <source>
        <dbReference type="Proteomes" id="UP000593892"/>
    </source>
</evidence>
<dbReference type="InterPro" id="IPR051200">
    <property type="entry name" value="Host-pathogen_enzymatic-act"/>
</dbReference>
<proteinExistence type="predicted"/>
<dbReference type="InterPro" id="IPR011045">
    <property type="entry name" value="N2O_reductase_N"/>
</dbReference>
<protein>
    <recommendedName>
        <fullName evidence="3">IPT/TIG domain-containing protein</fullName>
    </recommendedName>
</protein>
<dbReference type="InterPro" id="IPR015943">
    <property type="entry name" value="WD40/YVTN_repeat-like_dom_sf"/>
</dbReference>
<sequence length="1002" mass="105403">MRTSRWWIAAIGMVLATSAWGQTFGKVVALGGASADLVLDEPRGLLYVANFTANRVDVVSAQTGELTRSINVASQPSSLSLSPDGRYLVVGHYGNFTTPSTPRNALSVIELDSRAKQTFSLADPPFGVAFGIDGQALVVTSSQFLLFDPELGTMRVLDTIAGVTAKTLPQPPANYPTEIVGASVQASGDGLVIHGVTDTILFTYDVSTRTVSSGGYVAVPPLGPRAISVSRDGSYYLAGWAMFDRVSVTNQFANPRGLLDVGSHAIDSDRGIVYAEVPEAVTTTDTGTGSGNTNNTPDTTLPAPVLTIVDADNLAVREKIKLPEHLAGKGILSSDGSTMYALSQSGVMILPVGNLAGSPRVVAAQPDLVFRNSFCSQGVITKELTIVDPSGGQTDFSLSSNSSGVSISPSRGKTPMTVKVAIDPSSFQNQRGTLTATISVKSATAVNIPSSVRLLINLQDPDQRGTFQNVPGKLVDIVADPFRNRFFVLRQDTNQVLVFDGSNYTQIATLRTGNTPTSMALTFDRKLLLVGNDNSQYANVYDLETLEQQAPIRFPFGHYPRTLAASANAILAATRVAGPKHTIDRVDLFSRTATELPTLGVYENSIALNTALVASANGSSIMAAMSDGHVLLYNANSDAFTVSRQDFTALSGAFAASSFNQFVIGTTLFNASLVPVAEFDTAVGSSSGFVFIDQTGYRTGAANSYSPGVIQRVDLASGMGRNSTRMVEAPVLGSTGAVFTRTLATLPDRSALVNLTTSGFTILAWNYDSAVAIPQIDRVVNAADRTTAVAPGGLIIVQGSNLSATNLATKEIPLPTALGESCLSVNGLSVPMLMVSPTQINAQLPFQAEGNVTMVLRTPGGVSDNYNLTVLPNAPSVFRTTLAADYEVPTVVRSSNGEVVTPSNPIRSNDELVIYLTGMGITNPEIPAGTPAPADAPVVLTDPSVTINGYRLPVVASQLVSGQVGVYEIKVTVPFKVPKGMNQTMQIQQGGYSSSVNVRVID</sequence>
<name>A0A7S7NUC5_PALFE</name>
<accession>A0A7S7NUC5</accession>
<evidence type="ECO:0008006" key="3">
    <source>
        <dbReference type="Google" id="ProtNLM"/>
    </source>
</evidence>
<dbReference type="SUPFAM" id="SSF50974">
    <property type="entry name" value="Nitrous oxide reductase, N-terminal domain"/>
    <property type="match status" value="1"/>
</dbReference>
<dbReference type="Proteomes" id="UP000593892">
    <property type="component" value="Chromosome"/>
</dbReference>
<dbReference type="InterPro" id="IPR017803">
    <property type="entry name" value="CHP03437_C"/>
</dbReference>
<dbReference type="Gene3D" id="2.130.10.10">
    <property type="entry name" value="YVTN repeat-like/Quinoprotein amine dehydrogenase"/>
    <property type="match status" value="2"/>
</dbReference>
<dbReference type="RefSeq" id="WP_194451636.1">
    <property type="nucleotide sequence ID" value="NZ_CP063849.1"/>
</dbReference>
<dbReference type="SUPFAM" id="SSF50969">
    <property type="entry name" value="YVTN repeat-like/Quinoprotein amine dehydrogenase"/>
    <property type="match status" value="1"/>
</dbReference>
<dbReference type="SUPFAM" id="SSF81296">
    <property type="entry name" value="E set domains"/>
    <property type="match status" value="1"/>
</dbReference>
<dbReference type="PANTHER" id="PTHR47197">
    <property type="entry name" value="PROTEIN NIRF"/>
    <property type="match status" value="1"/>
</dbReference>
<gene>
    <name evidence="1" type="ORF">IRI77_08460</name>
</gene>
<dbReference type="AlphaFoldDB" id="A0A7S7NUC5"/>